<protein>
    <recommendedName>
        <fullName evidence="5">SMP-30/Gluconolactonase/LRE-like region domain-containing protein</fullName>
    </recommendedName>
</protein>
<dbReference type="PROSITE" id="PS51257">
    <property type="entry name" value="PROKAR_LIPOPROTEIN"/>
    <property type="match status" value="1"/>
</dbReference>
<feature type="domain" description="SMP-30/Gluconolactonase/LRE-like region" evidence="5">
    <location>
        <begin position="65"/>
        <end position="296"/>
    </location>
</feature>
<dbReference type="STRING" id="1962155.B1813_22430"/>
<feature type="region of interest" description="Disordered" evidence="3">
    <location>
        <begin position="27"/>
        <end position="48"/>
    </location>
</feature>
<comment type="similarity">
    <text evidence="1">Belongs to the SMP-30/CGR1 family.</text>
</comment>
<feature type="compositionally biased region" description="Basic and acidic residues" evidence="3">
    <location>
        <begin position="37"/>
        <end position="46"/>
    </location>
</feature>
<dbReference type="RefSeq" id="WP_081195275.1">
    <property type="nucleotide sequence ID" value="NZ_MWIH01000009.1"/>
</dbReference>
<dbReference type="SUPFAM" id="SSF63829">
    <property type="entry name" value="Calcium-dependent phosphotriesterase"/>
    <property type="match status" value="1"/>
</dbReference>
<name>A0A1V8ZXR8_SACPI</name>
<evidence type="ECO:0000313" key="7">
    <source>
        <dbReference type="Proteomes" id="UP000192591"/>
    </source>
</evidence>
<feature type="chain" id="PRO_5038989926" description="SMP-30/Gluconolactonase/LRE-like region domain-containing protein" evidence="4">
    <location>
        <begin position="30"/>
        <end position="343"/>
    </location>
</feature>
<dbReference type="GO" id="GO:0016787">
    <property type="term" value="F:hydrolase activity"/>
    <property type="evidence" value="ECO:0007669"/>
    <property type="project" value="UniProtKB-KW"/>
</dbReference>
<reference evidence="6 7" key="1">
    <citation type="submission" date="2017-02" db="EMBL/GenBank/DDBJ databases">
        <title>Draft genome of Saccharomonospora sp. 154.</title>
        <authorList>
            <person name="Alonso-Carmona G.S."/>
            <person name="De La Haba R."/>
            <person name="Vera-Gargallo B."/>
            <person name="Sandoval-Trujillo A.H."/>
            <person name="Ramirez-Duran N."/>
            <person name="Ventosa A."/>
        </authorList>
    </citation>
    <scope>NUCLEOTIDE SEQUENCE [LARGE SCALE GENOMIC DNA]</scope>
    <source>
        <strain evidence="6 7">LRS4.154</strain>
    </source>
</reference>
<proteinExistence type="inferred from homology"/>
<keyword evidence="4" id="KW-0732">Signal</keyword>
<evidence type="ECO:0000256" key="2">
    <source>
        <dbReference type="ARBA" id="ARBA00022801"/>
    </source>
</evidence>
<gene>
    <name evidence="6" type="ORF">B1813_22430</name>
</gene>
<dbReference type="Pfam" id="PF08450">
    <property type="entry name" value="SGL"/>
    <property type="match status" value="1"/>
</dbReference>
<dbReference type="PANTHER" id="PTHR47572:SF4">
    <property type="entry name" value="LACTONASE DRP35"/>
    <property type="match status" value="1"/>
</dbReference>
<dbReference type="PANTHER" id="PTHR47572">
    <property type="entry name" value="LIPOPROTEIN-RELATED"/>
    <property type="match status" value="1"/>
</dbReference>
<keyword evidence="7" id="KW-1185">Reference proteome</keyword>
<comment type="caution">
    <text evidence="6">The sequence shown here is derived from an EMBL/GenBank/DDBJ whole genome shotgun (WGS) entry which is preliminary data.</text>
</comment>
<dbReference type="InterPro" id="IPR011042">
    <property type="entry name" value="6-blade_b-propeller_TolB-like"/>
</dbReference>
<evidence type="ECO:0000259" key="5">
    <source>
        <dbReference type="Pfam" id="PF08450"/>
    </source>
</evidence>
<dbReference type="Proteomes" id="UP000192591">
    <property type="component" value="Unassembled WGS sequence"/>
</dbReference>
<dbReference type="EMBL" id="MWIH01000009">
    <property type="protein sequence ID" value="OQO89662.1"/>
    <property type="molecule type" value="Genomic_DNA"/>
</dbReference>
<dbReference type="InterPro" id="IPR013658">
    <property type="entry name" value="SGL"/>
</dbReference>
<keyword evidence="2" id="KW-0378">Hydrolase</keyword>
<feature type="signal peptide" evidence="4">
    <location>
        <begin position="1"/>
        <end position="29"/>
    </location>
</feature>
<evidence type="ECO:0000256" key="3">
    <source>
        <dbReference type="SAM" id="MobiDB-lite"/>
    </source>
</evidence>
<organism evidence="6 7">
    <name type="scientific">Saccharomonospora piscinae</name>
    <dbReference type="NCBI Taxonomy" id="687388"/>
    <lineage>
        <taxon>Bacteria</taxon>
        <taxon>Bacillati</taxon>
        <taxon>Actinomycetota</taxon>
        <taxon>Actinomycetes</taxon>
        <taxon>Pseudonocardiales</taxon>
        <taxon>Pseudonocardiaceae</taxon>
        <taxon>Saccharomonospora</taxon>
    </lineage>
</organism>
<dbReference type="InterPro" id="IPR051262">
    <property type="entry name" value="SMP-30/CGR1_Lactonase"/>
</dbReference>
<dbReference type="Gene3D" id="2.120.10.30">
    <property type="entry name" value="TolB, C-terminal domain"/>
    <property type="match status" value="1"/>
</dbReference>
<accession>A0A1V8ZXR8</accession>
<evidence type="ECO:0000256" key="1">
    <source>
        <dbReference type="ARBA" id="ARBA00008853"/>
    </source>
</evidence>
<dbReference type="AlphaFoldDB" id="A0A1V8ZXR8"/>
<evidence type="ECO:0000256" key="4">
    <source>
        <dbReference type="SAM" id="SignalP"/>
    </source>
</evidence>
<evidence type="ECO:0000313" key="6">
    <source>
        <dbReference type="EMBL" id="OQO89662.1"/>
    </source>
</evidence>
<sequence>MTRDSGRRARAVGASVAMLVLAGCASESAGPAGPAGEQRHPKEQKARQVLHVAEPRDQPAGTLLEGPTFGDDGRLYLVDVTAPPGGPKVVAVDLATRETDPVYTDDSGAYTSAQFSPVDGRLYLTDYAGGRILSVTPDGEDPEVVAGGPVDGRPMRPDDLTFDDAGNMYVTDSSFTTYPDAEPSGRVLRFDVDTGEGTVLADHQPNPNGISFDLDGGALWVSQLDANRIDRLTVTEDGTAVTAGHSGMYVDGGTAQTDSNAVDAAGNVYQGMHGEAKVRVYAPDGTHKATITVPEKDGDLKSATNLAIRPGTTDGYVTVSGPAGGYVYRFDALAEGVRQSNGG</sequence>
<feature type="compositionally biased region" description="Low complexity" evidence="3">
    <location>
        <begin position="27"/>
        <end position="36"/>
    </location>
</feature>